<keyword evidence="1" id="KW-0732">Signal</keyword>
<feature type="domain" description="AB hydrolase-1" evidence="2">
    <location>
        <begin position="42"/>
        <end position="263"/>
    </location>
</feature>
<dbReference type="Pfam" id="PF12697">
    <property type="entry name" value="Abhydrolase_6"/>
    <property type="match status" value="1"/>
</dbReference>
<evidence type="ECO:0000313" key="4">
    <source>
        <dbReference type="Proteomes" id="UP000622547"/>
    </source>
</evidence>
<dbReference type="EMBL" id="BOOP01000018">
    <property type="protein sequence ID" value="GII38891.1"/>
    <property type="molecule type" value="Genomic_DNA"/>
</dbReference>
<organism evidence="3 4">
    <name type="scientific">Planotetraspora phitsanulokensis</name>
    <dbReference type="NCBI Taxonomy" id="575192"/>
    <lineage>
        <taxon>Bacteria</taxon>
        <taxon>Bacillati</taxon>
        <taxon>Actinomycetota</taxon>
        <taxon>Actinomycetes</taxon>
        <taxon>Streptosporangiales</taxon>
        <taxon>Streptosporangiaceae</taxon>
        <taxon>Planotetraspora</taxon>
    </lineage>
</organism>
<accession>A0A8J3U677</accession>
<dbReference type="SUPFAM" id="SSF53474">
    <property type="entry name" value="alpha/beta-Hydrolases"/>
    <property type="match status" value="1"/>
</dbReference>
<gene>
    <name evidence="3" type="ORF">Pph01_38940</name>
</gene>
<dbReference type="InterPro" id="IPR000073">
    <property type="entry name" value="AB_hydrolase_1"/>
</dbReference>
<protein>
    <submittedName>
        <fullName evidence="3">Alpha/beta hydrolase</fullName>
    </submittedName>
</protein>
<comment type="caution">
    <text evidence="3">The sequence shown here is derived from an EMBL/GenBank/DDBJ whole genome shotgun (WGS) entry which is preliminary data.</text>
</comment>
<dbReference type="InterPro" id="IPR052897">
    <property type="entry name" value="Sec-Metab_Biosynth_Hydrolase"/>
</dbReference>
<dbReference type="GO" id="GO:0016787">
    <property type="term" value="F:hydrolase activity"/>
    <property type="evidence" value="ECO:0007669"/>
    <property type="project" value="UniProtKB-KW"/>
</dbReference>
<name>A0A8J3U677_9ACTN</name>
<evidence type="ECO:0000256" key="1">
    <source>
        <dbReference type="SAM" id="SignalP"/>
    </source>
</evidence>
<feature type="signal peptide" evidence="1">
    <location>
        <begin position="1"/>
        <end position="31"/>
    </location>
</feature>
<dbReference type="Gene3D" id="3.40.50.1820">
    <property type="entry name" value="alpha/beta hydrolase"/>
    <property type="match status" value="1"/>
</dbReference>
<feature type="chain" id="PRO_5035188634" evidence="1">
    <location>
        <begin position="32"/>
        <end position="276"/>
    </location>
</feature>
<dbReference type="PANTHER" id="PTHR37017">
    <property type="entry name" value="AB HYDROLASE-1 DOMAIN-CONTAINING PROTEIN-RELATED"/>
    <property type="match status" value="1"/>
</dbReference>
<dbReference type="RefSeq" id="WP_204074511.1">
    <property type="nucleotide sequence ID" value="NZ_BAABHI010000008.1"/>
</dbReference>
<reference evidence="3 4" key="1">
    <citation type="submission" date="2021-01" db="EMBL/GenBank/DDBJ databases">
        <title>Whole genome shotgun sequence of Planotetraspora phitsanulokensis NBRC 104273.</title>
        <authorList>
            <person name="Komaki H."/>
            <person name="Tamura T."/>
        </authorList>
    </citation>
    <scope>NUCLEOTIDE SEQUENCE [LARGE SCALE GENOMIC DNA]</scope>
    <source>
        <strain evidence="3 4">NBRC 104273</strain>
    </source>
</reference>
<dbReference type="AlphaFoldDB" id="A0A8J3U677"/>
<keyword evidence="4" id="KW-1185">Reference proteome</keyword>
<evidence type="ECO:0000259" key="2">
    <source>
        <dbReference type="Pfam" id="PF12697"/>
    </source>
</evidence>
<keyword evidence="3" id="KW-0378">Hydrolase</keyword>
<proteinExistence type="predicted"/>
<dbReference type="Proteomes" id="UP000622547">
    <property type="component" value="Unassembled WGS sequence"/>
</dbReference>
<dbReference type="PANTHER" id="PTHR37017:SF11">
    <property type="entry name" value="ESTERASE_LIPASE_THIOESTERASE DOMAIN-CONTAINING PROTEIN"/>
    <property type="match status" value="1"/>
</dbReference>
<evidence type="ECO:0000313" key="3">
    <source>
        <dbReference type="EMBL" id="GII38891.1"/>
    </source>
</evidence>
<sequence>MKRSSRITGLVAALAGVAALSSLVLSPGADAHSTPLAPKPTVVLVHGAWADAAGWTPVAESLEKDGYTVKAPPNPLRSLTSDAQYISSVLQQIKGPVILVAHSYGGAVITNAAVGNPNVKALVYIAAFAPDKGDSLASLNARPVPHPIAPVPALQTTYPKPDGSAGTELTIDPAQYSNVFLDNQLPKYEAQAFAAEQRPLSLDSVTETTGTPAWKSIPSWYMVAKDDRAISPDLERFMASRAHAHTVEESGPHLIMFTNPAPVTHLIEQAATATVH</sequence>
<dbReference type="InterPro" id="IPR029058">
    <property type="entry name" value="AB_hydrolase_fold"/>
</dbReference>